<evidence type="ECO:0000313" key="6">
    <source>
        <dbReference type="EMBL" id="AKB39980.1"/>
    </source>
</evidence>
<proteinExistence type="inferred from homology"/>
<dbReference type="InterPro" id="IPR023915">
    <property type="entry name" value="Bifunctiontional_GlmU_arc-type"/>
</dbReference>
<evidence type="ECO:0000256" key="1">
    <source>
        <dbReference type="ARBA" id="ARBA00007707"/>
    </source>
</evidence>
<comment type="similarity">
    <text evidence="1">In the C-terminal section; belongs to the transferase hexapeptide repeat family.</text>
</comment>
<dbReference type="GO" id="GO:0006048">
    <property type="term" value="P:UDP-N-acetylglucosamine biosynthetic process"/>
    <property type="evidence" value="ECO:0007669"/>
    <property type="project" value="UniProtKB-UniPathway"/>
</dbReference>
<dbReference type="Pfam" id="PF25087">
    <property type="entry name" value="GMPPB_C"/>
    <property type="match status" value="1"/>
</dbReference>
<dbReference type="InterPro" id="IPR011004">
    <property type="entry name" value="Trimer_LpxA-like_sf"/>
</dbReference>
<protein>
    <recommendedName>
        <fullName evidence="3">Bifunctional protein GlmU</fullName>
    </recommendedName>
</protein>
<evidence type="ECO:0000259" key="5">
    <source>
        <dbReference type="Pfam" id="PF25087"/>
    </source>
</evidence>
<keyword evidence="6" id="KW-0548">Nucleotidyltransferase</keyword>
<dbReference type="InterPro" id="IPR056729">
    <property type="entry name" value="GMPPB_C"/>
</dbReference>
<keyword evidence="6" id="KW-0808">Transferase</keyword>
<dbReference type="Proteomes" id="UP000033058">
    <property type="component" value="Chromosome"/>
</dbReference>
<dbReference type="PANTHER" id="PTHR42883">
    <property type="entry name" value="GLUCOSE-1-PHOSPHATE THYMIDYLTRANSFERASE"/>
    <property type="match status" value="1"/>
</dbReference>
<dbReference type="PATRIC" id="fig|1434117.4.peg.1233"/>
<dbReference type="SUPFAM" id="SSF53448">
    <property type="entry name" value="Nucleotide-diphospho-sugar transferases"/>
    <property type="match status" value="1"/>
</dbReference>
<gene>
    <name evidence="6" type="ORF">MSMAW_0989</name>
</gene>
<dbReference type="HOGENOM" id="CLU_029499_0_1_2"/>
<dbReference type="Pfam" id="PF00483">
    <property type="entry name" value="NTP_transferase"/>
    <property type="match status" value="1"/>
</dbReference>
<dbReference type="GO" id="GO:0019134">
    <property type="term" value="F:glucosamine-1-phosphate N-acetyltransferase activity"/>
    <property type="evidence" value="ECO:0007669"/>
    <property type="project" value="InterPro"/>
</dbReference>
<dbReference type="InterPro" id="IPR029044">
    <property type="entry name" value="Nucleotide-diphossugar_trans"/>
</dbReference>
<evidence type="ECO:0000256" key="2">
    <source>
        <dbReference type="ARBA" id="ARBA00007947"/>
    </source>
</evidence>
<evidence type="ECO:0000313" key="7">
    <source>
        <dbReference type="Proteomes" id="UP000033058"/>
    </source>
</evidence>
<evidence type="ECO:0000256" key="3">
    <source>
        <dbReference type="ARBA" id="ARBA00013414"/>
    </source>
</evidence>
<accession>A0A0E3PWA6</accession>
<comment type="similarity">
    <text evidence="2">In the N-terminal section; belongs to the N-acetylglucosamine-1-phosphate uridyltransferase family.</text>
</comment>
<feature type="domain" description="Nucleotidyl transferase" evidence="4">
    <location>
        <begin position="7"/>
        <end position="239"/>
    </location>
</feature>
<dbReference type="EMBL" id="CP009509">
    <property type="protein sequence ID" value="AKB39980.1"/>
    <property type="molecule type" value="Genomic_DNA"/>
</dbReference>
<dbReference type="PANTHER" id="PTHR42883:SF3">
    <property type="entry name" value="BIFUNCTIONAL PROTEIN GLMU"/>
    <property type="match status" value="1"/>
</dbReference>
<dbReference type="GO" id="GO:0003977">
    <property type="term" value="F:UDP-N-acetylglucosamine diphosphorylase activity"/>
    <property type="evidence" value="ECO:0007669"/>
    <property type="project" value="InterPro"/>
</dbReference>
<evidence type="ECO:0000259" key="4">
    <source>
        <dbReference type="Pfam" id="PF00483"/>
    </source>
</evidence>
<sequence length="410" mass="44853">MFFNSMKAIILAAGEGLRCRPLTLTRSKVMLPVANRPILEHVISSLEKNEIKEIILVVGYEKERIMNYFEDGLNFGVNISYVEQKAQLGTAHAIEQAKKLIGPEDSEFLVLNGDNLVEPKTIADLLNNYEGDASLLTVRMEDTAGYGVVLKEKKKVTQILEKRPGGLSRLVNTGIYIFTPQVFETIEKTPISENGEYAITDTLQLMIDEGKMVTSIPTESKWLDAVHSWDLLKANATVLNASKNLKQEGELEEGVIIRGNVAIGKNTIIRSGTYIVGPVVIGENCDIGPNVVILPSTTIGDNVSIRSFTEIQNSIIMNDCRISSHGQISNSIIGSNNTLGPGFTAEEKENLEININCKVHKAPKLGTILGDDNRIGGRVLVKAGVMIAVNCQVESGNTIYRDLSRDSVVL</sequence>
<dbReference type="SUPFAM" id="SSF51161">
    <property type="entry name" value="Trimeric LpxA-like enzymes"/>
    <property type="match status" value="1"/>
</dbReference>
<dbReference type="AlphaFoldDB" id="A0A0E3PWA6"/>
<reference evidence="6 7" key="1">
    <citation type="submission" date="2014-07" db="EMBL/GenBank/DDBJ databases">
        <title>Methanogenic archaea and the global carbon cycle.</title>
        <authorList>
            <person name="Henriksen J.R."/>
            <person name="Luke J."/>
            <person name="Reinhart S."/>
            <person name="Benedict M.N."/>
            <person name="Youngblut N.D."/>
            <person name="Metcalf M.E."/>
            <person name="Whitaker R.J."/>
            <person name="Metcalf W.W."/>
        </authorList>
    </citation>
    <scope>NUCLEOTIDE SEQUENCE [LARGE SCALE GENOMIC DNA]</scope>
    <source>
        <strain evidence="6 7">WWM610</strain>
    </source>
</reference>
<name>A0A0E3PWA6_METMZ</name>
<dbReference type="Gene3D" id="3.90.550.10">
    <property type="entry name" value="Spore Coat Polysaccharide Biosynthesis Protein SpsA, Chain A"/>
    <property type="match status" value="1"/>
</dbReference>
<dbReference type="NCBIfam" id="TIGR03992">
    <property type="entry name" value="Arch_glmU"/>
    <property type="match status" value="1"/>
</dbReference>
<feature type="domain" description="Mannose-1-phosphate guanyltransferase C-terminal" evidence="5">
    <location>
        <begin position="275"/>
        <end position="386"/>
    </location>
</feature>
<dbReference type="InterPro" id="IPR005835">
    <property type="entry name" value="NTP_transferase_dom"/>
</dbReference>
<dbReference type="UniPathway" id="UPA00113">
    <property type="reaction ID" value="UER00532"/>
</dbReference>
<dbReference type="CDD" id="cd04181">
    <property type="entry name" value="NTP_transferase"/>
    <property type="match status" value="1"/>
</dbReference>
<organism evidence="6 7">
    <name type="scientific">Methanosarcina mazei WWM610</name>
    <dbReference type="NCBI Taxonomy" id="1434117"/>
    <lineage>
        <taxon>Archaea</taxon>
        <taxon>Methanobacteriati</taxon>
        <taxon>Methanobacteriota</taxon>
        <taxon>Stenosarchaea group</taxon>
        <taxon>Methanomicrobia</taxon>
        <taxon>Methanosarcinales</taxon>
        <taxon>Methanosarcinaceae</taxon>
        <taxon>Methanosarcina</taxon>
    </lineage>
</organism>
<dbReference type="Gene3D" id="2.160.10.10">
    <property type="entry name" value="Hexapeptide repeat proteins"/>
    <property type="match status" value="1"/>
</dbReference>